<gene>
    <name evidence="6" type="ORF">ACFFNX_36115</name>
</gene>
<evidence type="ECO:0000256" key="2">
    <source>
        <dbReference type="ARBA" id="ARBA00023125"/>
    </source>
</evidence>
<reference evidence="6 7" key="1">
    <citation type="submission" date="2024-09" db="EMBL/GenBank/DDBJ databases">
        <authorList>
            <person name="Sun Q."/>
            <person name="Mori K."/>
        </authorList>
    </citation>
    <scope>NUCLEOTIDE SEQUENCE [LARGE SCALE GENOMIC DNA]</scope>
    <source>
        <strain evidence="6 7">TBRC 0563</strain>
    </source>
</reference>
<keyword evidence="2 4" id="KW-0238">DNA-binding</keyword>
<dbReference type="PANTHER" id="PTHR47506">
    <property type="entry name" value="TRANSCRIPTIONAL REGULATORY PROTEIN"/>
    <property type="match status" value="1"/>
</dbReference>
<dbReference type="InterPro" id="IPR009057">
    <property type="entry name" value="Homeodomain-like_sf"/>
</dbReference>
<dbReference type="PANTHER" id="PTHR47506:SF6">
    <property type="entry name" value="HTH-TYPE TRANSCRIPTIONAL REPRESSOR NEMR"/>
    <property type="match status" value="1"/>
</dbReference>
<keyword evidence="1" id="KW-0805">Transcription regulation</keyword>
<sequence length="196" mass="21787">MARASNKDRILSEGLEVVRRRGFTGAGVREITSAAGVPQGSFTNHFASKEAFGLEIVDRYFADLLTVVDATLEDAGRPPLDRLRAYFDAISERLEDRGWQHGCLIGNMSLEAAEHSEAIRGRLAEIFAQWREPFARCLREADAAGQIRLEVPALDLADFLLASWQGAILRMKVDRSPEALRRFRRITFATVLGPSA</sequence>
<dbReference type="Gene3D" id="1.10.357.10">
    <property type="entry name" value="Tetracycline Repressor, domain 2"/>
    <property type="match status" value="1"/>
</dbReference>
<keyword evidence="7" id="KW-1185">Reference proteome</keyword>
<evidence type="ECO:0000256" key="4">
    <source>
        <dbReference type="PROSITE-ProRule" id="PRU00335"/>
    </source>
</evidence>
<feature type="DNA-binding region" description="H-T-H motif" evidence="4">
    <location>
        <begin position="27"/>
        <end position="46"/>
    </location>
</feature>
<dbReference type="InterPro" id="IPR011075">
    <property type="entry name" value="TetR_C"/>
</dbReference>
<dbReference type="RefSeq" id="WP_378210492.1">
    <property type="nucleotide sequence ID" value="NZ_JBHLZP010000400.1"/>
</dbReference>
<dbReference type="Pfam" id="PF16925">
    <property type="entry name" value="TetR_C_13"/>
    <property type="match status" value="1"/>
</dbReference>
<feature type="domain" description="HTH tetR-type" evidence="5">
    <location>
        <begin position="4"/>
        <end position="64"/>
    </location>
</feature>
<dbReference type="InterPro" id="IPR036271">
    <property type="entry name" value="Tet_transcr_reg_TetR-rel_C_sf"/>
</dbReference>
<dbReference type="SUPFAM" id="SSF48498">
    <property type="entry name" value="Tetracyclin repressor-like, C-terminal domain"/>
    <property type="match status" value="1"/>
</dbReference>
<proteinExistence type="predicted"/>
<name>A0ABV5YRA6_9ACTN</name>
<protein>
    <submittedName>
        <fullName evidence="6">TetR family transcriptional regulator C-terminal domain-containing protein</fullName>
    </submittedName>
</protein>
<evidence type="ECO:0000256" key="3">
    <source>
        <dbReference type="ARBA" id="ARBA00023163"/>
    </source>
</evidence>
<evidence type="ECO:0000313" key="6">
    <source>
        <dbReference type="EMBL" id="MFB9837614.1"/>
    </source>
</evidence>
<evidence type="ECO:0000259" key="5">
    <source>
        <dbReference type="PROSITE" id="PS50977"/>
    </source>
</evidence>
<comment type="caution">
    <text evidence="6">The sequence shown here is derived from an EMBL/GenBank/DDBJ whole genome shotgun (WGS) entry which is preliminary data.</text>
</comment>
<evidence type="ECO:0000256" key="1">
    <source>
        <dbReference type="ARBA" id="ARBA00023015"/>
    </source>
</evidence>
<keyword evidence="3" id="KW-0804">Transcription</keyword>
<evidence type="ECO:0000313" key="7">
    <source>
        <dbReference type="Proteomes" id="UP001589627"/>
    </source>
</evidence>
<dbReference type="SUPFAM" id="SSF46689">
    <property type="entry name" value="Homeodomain-like"/>
    <property type="match status" value="1"/>
</dbReference>
<dbReference type="EMBL" id="JBHLZP010000400">
    <property type="protein sequence ID" value="MFB9837614.1"/>
    <property type="molecule type" value="Genomic_DNA"/>
</dbReference>
<dbReference type="InterPro" id="IPR001647">
    <property type="entry name" value="HTH_TetR"/>
</dbReference>
<accession>A0ABV5YRA6</accession>
<dbReference type="PROSITE" id="PS50977">
    <property type="entry name" value="HTH_TETR_2"/>
    <property type="match status" value="1"/>
</dbReference>
<organism evidence="6 7">
    <name type="scientific">Actinoallomurus acaciae</name>
    <dbReference type="NCBI Taxonomy" id="502577"/>
    <lineage>
        <taxon>Bacteria</taxon>
        <taxon>Bacillati</taxon>
        <taxon>Actinomycetota</taxon>
        <taxon>Actinomycetes</taxon>
        <taxon>Streptosporangiales</taxon>
        <taxon>Thermomonosporaceae</taxon>
        <taxon>Actinoallomurus</taxon>
    </lineage>
</organism>
<dbReference type="Proteomes" id="UP001589627">
    <property type="component" value="Unassembled WGS sequence"/>
</dbReference>
<dbReference type="Pfam" id="PF00440">
    <property type="entry name" value="TetR_N"/>
    <property type="match status" value="1"/>
</dbReference>